<name>A0A1Y5TCQ6_9RHOB</name>
<dbReference type="GO" id="GO:0005524">
    <property type="term" value="F:ATP binding"/>
    <property type="evidence" value="ECO:0007669"/>
    <property type="project" value="UniProtKB-KW"/>
</dbReference>
<evidence type="ECO:0000313" key="10">
    <source>
        <dbReference type="Proteomes" id="UP000193307"/>
    </source>
</evidence>
<evidence type="ECO:0000256" key="6">
    <source>
        <dbReference type="ARBA" id="ARBA00022967"/>
    </source>
</evidence>
<gene>
    <name evidence="9" type="primary">thiQ</name>
    <name evidence="9" type="ORF">PAM7971_03141</name>
</gene>
<dbReference type="PROSITE" id="PS50893">
    <property type="entry name" value="ABC_TRANSPORTER_2"/>
    <property type="match status" value="1"/>
</dbReference>
<dbReference type="Gene3D" id="3.40.50.300">
    <property type="entry name" value="P-loop containing nucleotide triphosphate hydrolases"/>
    <property type="match status" value="1"/>
</dbReference>
<keyword evidence="7" id="KW-0472">Membrane</keyword>
<dbReference type="RefSeq" id="WP_085850238.1">
    <property type="nucleotide sequence ID" value="NZ_FNZV01000012.1"/>
</dbReference>
<protein>
    <submittedName>
        <fullName evidence="9">Thiamine import ATP-binding protein ThiQ</fullName>
        <ecNumber evidence="9">3.6.3.-</ecNumber>
    </submittedName>
</protein>
<dbReference type="PANTHER" id="PTHR42781:SF1">
    <property type="entry name" value="THIAMINE IMPORT ATP-BINDING PROTEIN THIQ"/>
    <property type="match status" value="1"/>
</dbReference>
<reference evidence="9 10" key="1">
    <citation type="submission" date="2017-03" db="EMBL/GenBank/DDBJ databases">
        <authorList>
            <person name="Afonso C.L."/>
            <person name="Miller P.J."/>
            <person name="Scott M.A."/>
            <person name="Spackman E."/>
            <person name="Goraichik I."/>
            <person name="Dimitrov K.M."/>
            <person name="Suarez D.L."/>
            <person name="Swayne D.E."/>
        </authorList>
    </citation>
    <scope>NUCLEOTIDE SEQUENCE [LARGE SCALE GENOMIC DNA]</scope>
    <source>
        <strain evidence="9 10">CECT 7971</strain>
    </source>
</reference>
<evidence type="ECO:0000256" key="3">
    <source>
        <dbReference type="ARBA" id="ARBA00022519"/>
    </source>
</evidence>
<proteinExistence type="predicted"/>
<keyword evidence="10" id="KW-1185">Reference proteome</keyword>
<organism evidence="9 10">
    <name type="scientific">Pacificibacter marinus</name>
    <dbReference type="NCBI Taxonomy" id="658057"/>
    <lineage>
        <taxon>Bacteria</taxon>
        <taxon>Pseudomonadati</taxon>
        <taxon>Pseudomonadota</taxon>
        <taxon>Alphaproteobacteria</taxon>
        <taxon>Rhodobacterales</taxon>
        <taxon>Roseobacteraceae</taxon>
        <taxon>Pacificibacter</taxon>
    </lineage>
</organism>
<dbReference type="GO" id="GO:0016887">
    <property type="term" value="F:ATP hydrolysis activity"/>
    <property type="evidence" value="ECO:0007669"/>
    <property type="project" value="InterPro"/>
</dbReference>
<evidence type="ECO:0000256" key="2">
    <source>
        <dbReference type="ARBA" id="ARBA00022475"/>
    </source>
</evidence>
<dbReference type="Pfam" id="PF00005">
    <property type="entry name" value="ABC_tran"/>
    <property type="match status" value="1"/>
</dbReference>
<dbReference type="STRING" id="658057.SAMN04488032_11249"/>
<evidence type="ECO:0000259" key="8">
    <source>
        <dbReference type="PROSITE" id="PS50893"/>
    </source>
</evidence>
<dbReference type="PANTHER" id="PTHR42781">
    <property type="entry name" value="SPERMIDINE/PUTRESCINE IMPORT ATP-BINDING PROTEIN POTA"/>
    <property type="match status" value="1"/>
</dbReference>
<dbReference type="Proteomes" id="UP000193307">
    <property type="component" value="Unassembled WGS sequence"/>
</dbReference>
<dbReference type="InterPro" id="IPR050093">
    <property type="entry name" value="ABC_SmlMolc_Importer"/>
</dbReference>
<evidence type="ECO:0000313" key="9">
    <source>
        <dbReference type="EMBL" id="SLN60981.1"/>
    </source>
</evidence>
<keyword evidence="4" id="KW-0547">Nucleotide-binding</keyword>
<keyword evidence="3" id="KW-0997">Cell inner membrane</keyword>
<keyword evidence="9" id="KW-0378">Hydrolase</keyword>
<evidence type="ECO:0000256" key="4">
    <source>
        <dbReference type="ARBA" id="ARBA00022741"/>
    </source>
</evidence>
<dbReference type="AlphaFoldDB" id="A0A1Y5TCQ6"/>
<dbReference type="InterPro" id="IPR017871">
    <property type="entry name" value="ABC_transporter-like_CS"/>
</dbReference>
<keyword evidence="5 9" id="KW-0067">ATP-binding</keyword>
<dbReference type="SMART" id="SM00382">
    <property type="entry name" value="AAA"/>
    <property type="match status" value="1"/>
</dbReference>
<keyword evidence="1" id="KW-0813">Transport</keyword>
<dbReference type="EMBL" id="FWFW01000012">
    <property type="protein sequence ID" value="SLN60981.1"/>
    <property type="molecule type" value="Genomic_DNA"/>
</dbReference>
<dbReference type="InterPro" id="IPR003439">
    <property type="entry name" value="ABC_transporter-like_ATP-bd"/>
</dbReference>
<dbReference type="SUPFAM" id="SSF52540">
    <property type="entry name" value="P-loop containing nucleoside triphosphate hydrolases"/>
    <property type="match status" value="1"/>
</dbReference>
<feature type="domain" description="ABC transporter" evidence="8">
    <location>
        <begin position="2"/>
        <end position="230"/>
    </location>
</feature>
<keyword evidence="2" id="KW-1003">Cell membrane</keyword>
<dbReference type="EC" id="3.6.3.-" evidence="9"/>
<keyword evidence="6" id="KW-1278">Translocase</keyword>
<dbReference type="PROSITE" id="PS00211">
    <property type="entry name" value="ABC_TRANSPORTER_1"/>
    <property type="match status" value="1"/>
</dbReference>
<dbReference type="OrthoDB" id="9802264at2"/>
<evidence type="ECO:0000256" key="1">
    <source>
        <dbReference type="ARBA" id="ARBA00022448"/>
    </source>
</evidence>
<sequence length="231" mass="25135">MLCLKNVVVQQDDFRLQANFDIPTRRRVAVLGPSGAGKSTLLSVLGGYLATTSGRVLWQGLDITDQPPSQRPIATVFQDNNLFPHMTAVQNVGLGIKPSLKLSPKQTEQVDDALRSVELGDFGQRRPAALSGGQQSRVALARLLVQQKPLILLDEPFSALGPSMRSDMVDLARDIGARAGATLLMVSHDIKDVEHFADDVIWVEEGMCQAPLPLADFLNHPPQGFKDYVGD</sequence>
<evidence type="ECO:0000256" key="5">
    <source>
        <dbReference type="ARBA" id="ARBA00022840"/>
    </source>
</evidence>
<evidence type="ECO:0000256" key="7">
    <source>
        <dbReference type="ARBA" id="ARBA00023136"/>
    </source>
</evidence>
<dbReference type="InterPro" id="IPR027417">
    <property type="entry name" value="P-loop_NTPase"/>
</dbReference>
<accession>A0A1Y5TCQ6</accession>
<dbReference type="InterPro" id="IPR003593">
    <property type="entry name" value="AAA+_ATPase"/>
</dbReference>